<sequence length="393" mass="42470">MLEKAKALHDELIRLRRDIHAHPELSFQEFRTAALVADTLTELGIDVKTGVGRTGVVGQIGTGDGPTIAIRADMDALPIQEKPDVPYKSQNPGVMHACGHDSHTAMLLGVAHLLKQSLAEGNWHGNVRFLFQPSEEAFDEEGISGATAMIADGALEGVDATIALHIISSNPAGQLRFQDGFAMANVDSFKAWIRGDGGHGAYPHAGSDPLHMLSLILPAIYAIPSRRINPMRRCVVSLGEVSGGAAPNVIPNEVYLQGTIRSFEDDVREQLQVEVENVFKLSEQMGGSYEFQLTKGYPALYNDARVNDWMRNVANDLIGGTAVVDSEFGMGAEDFSYMTRAANGAMFNLGAAIDDGIVRNHHTDIFDIDESVLPLGTAVLAETAHRFVTGKLR</sequence>
<dbReference type="InterPro" id="IPR011650">
    <property type="entry name" value="Peptidase_M20_dimer"/>
</dbReference>
<evidence type="ECO:0000259" key="1">
    <source>
        <dbReference type="Pfam" id="PF07687"/>
    </source>
</evidence>
<dbReference type="EC" id="3.5.1.47" evidence="2"/>
<reference evidence="2" key="1">
    <citation type="submission" date="2018-06" db="EMBL/GenBank/DDBJ databases">
        <authorList>
            <person name="Zhirakovskaya E."/>
        </authorList>
    </citation>
    <scope>NUCLEOTIDE SEQUENCE</scope>
</reference>
<dbReference type="PIRSF" id="PIRSF005962">
    <property type="entry name" value="Pept_M20D_amidohydro"/>
    <property type="match status" value="1"/>
</dbReference>
<gene>
    <name evidence="2" type="ORF">MNBD_CHLOROFLEXI01-1793</name>
</gene>
<dbReference type="NCBIfam" id="TIGR01891">
    <property type="entry name" value="amidohydrolases"/>
    <property type="match status" value="1"/>
</dbReference>
<dbReference type="AlphaFoldDB" id="A0A3B0VUK0"/>
<dbReference type="PANTHER" id="PTHR11014:SF63">
    <property type="entry name" value="METALLOPEPTIDASE, PUTATIVE (AFU_ORTHOLOGUE AFUA_6G09600)-RELATED"/>
    <property type="match status" value="1"/>
</dbReference>
<dbReference type="Gene3D" id="3.40.630.10">
    <property type="entry name" value="Zn peptidases"/>
    <property type="match status" value="1"/>
</dbReference>
<dbReference type="Pfam" id="PF07687">
    <property type="entry name" value="M20_dimer"/>
    <property type="match status" value="1"/>
</dbReference>
<protein>
    <submittedName>
        <fullName evidence="2">N-acetyl-L,L-diaminopimelate deacetylase</fullName>
        <ecNumber evidence="2">3.5.1.47</ecNumber>
    </submittedName>
</protein>
<accession>A0A3B0VUK0</accession>
<evidence type="ECO:0000313" key="2">
    <source>
        <dbReference type="EMBL" id="VAW42157.1"/>
    </source>
</evidence>
<dbReference type="EMBL" id="UOEU01000895">
    <property type="protein sequence ID" value="VAW42157.1"/>
    <property type="molecule type" value="Genomic_DNA"/>
</dbReference>
<keyword evidence="2" id="KW-0378">Hydrolase</keyword>
<dbReference type="SUPFAM" id="SSF53187">
    <property type="entry name" value="Zn-dependent exopeptidases"/>
    <property type="match status" value="1"/>
</dbReference>
<proteinExistence type="predicted"/>
<feature type="domain" description="Peptidase M20 dimerisation" evidence="1">
    <location>
        <begin position="188"/>
        <end position="279"/>
    </location>
</feature>
<dbReference type="InterPro" id="IPR002933">
    <property type="entry name" value="Peptidase_M20"/>
</dbReference>
<dbReference type="InterPro" id="IPR017439">
    <property type="entry name" value="Amidohydrolase"/>
</dbReference>
<dbReference type="PANTHER" id="PTHR11014">
    <property type="entry name" value="PEPTIDASE M20 FAMILY MEMBER"/>
    <property type="match status" value="1"/>
</dbReference>
<dbReference type="SUPFAM" id="SSF55031">
    <property type="entry name" value="Bacterial exopeptidase dimerisation domain"/>
    <property type="match status" value="1"/>
</dbReference>
<organism evidence="2">
    <name type="scientific">hydrothermal vent metagenome</name>
    <dbReference type="NCBI Taxonomy" id="652676"/>
    <lineage>
        <taxon>unclassified sequences</taxon>
        <taxon>metagenomes</taxon>
        <taxon>ecological metagenomes</taxon>
    </lineage>
</organism>
<name>A0A3B0VUK0_9ZZZZ</name>
<dbReference type="Pfam" id="PF01546">
    <property type="entry name" value="Peptidase_M20"/>
    <property type="match status" value="1"/>
</dbReference>
<dbReference type="InterPro" id="IPR036264">
    <property type="entry name" value="Bact_exopeptidase_dim_dom"/>
</dbReference>
<dbReference type="GO" id="GO:0050118">
    <property type="term" value="F:N-acetyldiaminopimelate deacetylase activity"/>
    <property type="evidence" value="ECO:0007669"/>
    <property type="project" value="UniProtKB-EC"/>
</dbReference>
<dbReference type="Gene3D" id="3.30.70.360">
    <property type="match status" value="1"/>
</dbReference>